<feature type="non-terminal residue" evidence="1">
    <location>
        <position position="134"/>
    </location>
</feature>
<proteinExistence type="predicted"/>
<sequence length="134" mass="14794">MDVFRHHCFSQAQQFNCEAIVSFELLLRHCLARFQRHCANLVLSTIIQNTFQRFVDQVSTLGFVKLVHLGGTWTITVAWRDPEVIGAGQLDVISPAAGINAPCRGRLVGAPCAGRFCRGVAWWATLGASRALRA</sequence>
<accession>A0ABN9UDB5</accession>
<reference evidence="1" key="1">
    <citation type="submission" date="2023-10" db="EMBL/GenBank/DDBJ databases">
        <authorList>
            <person name="Chen Y."/>
            <person name="Shah S."/>
            <person name="Dougan E. K."/>
            <person name="Thang M."/>
            <person name="Chan C."/>
        </authorList>
    </citation>
    <scope>NUCLEOTIDE SEQUENCE [LARGE SCALE GENOMIC DNA]</scope>
</reference>
<dbReference type="Proteomes" id="UP001189429">
    <property type="component" value="Unassembled WGS sequence"/>
</dbReference>
<protein>
    <submittedName>
        <fullName evidence="1">Uncharacterized protein</fullName>
    </submittedName>
</protein>
<organism evidence="1 2">
    <name type="scientific">Prorocentrum cordatum</name>
    <dbReference type="NCBI Taxonomy" id="2364126"/>
    <lineage>
        <taxon>Eukaryota</taxon>
        <taxon>Sar</taxon>
        <taxon>Alveolata</taxon>
        <taxon>Dinophyceae</taxon>
        <taxon>Prorocentrales</taxon>
        <taxon>Prorocentraceae</taxon>
        <taxon>Prorocentrum</taxon>
    </lineage>
</organism>
<comment type="caution">
    <text evidence="1">The sequence shown here is derived from an EMBL/GenBank/DDBJ whole genome shotgun (WGS) entry which is preliminary data.</text>
</comment>
<dbReference type="EMBL" id="CAUYUJ010015727">
    <property type="protein sequence ID" value="CAK0857430.1"/>
    <property type="molecule type" value="Genomic_DNA"/>
</dbReference>
<evidence type="ECO:0000313" key="2">
    <source>
        <dbReference type="Proteomes" id="UP001189429"/>
    </source>
</evidence>
<evidence type="ECO:0000313" key="1">
    <source>
        <dbReference type="EMBL" id="CAK0857430.1"/>
    </source>
</evidence>
<name>A0ABN9UDB5_9DINO</name>
<keyword evidence="2" id="KW-1185">Reference proteome</keyword>
<gene>
    <name evidence="1" type="ORF">PCOR1329_LOCUS47551</name>
</gene>